<gene>
    <name evidence="1" type="ORF">EVB93_098</name>
</gene>
<evidence type="ECO:0000313" key="2">
    <source>
        <dbReference type="Proteomes" id="UP000629603"/>
    </source>
</evidence>
<dbReference type="Proteomes" id="UP000629603">
    <property type="component" value="Segment"/>
</dbReference>
<name>A0A7S5UUJ8_9CAUD</name>
<accession>A0A7S5UUJ8</accession>
<sequence length="118" mass="13887">MSENVFDYGFMVPLKEKMTDDDRYDLSERLWNEKTGIHINHEGTIIYSAIRGNEYGIRFTQTSEMDSSAFMDSIPDYVPEVDDTEIRGYSCYWYNGSDSDMDCMTLERYRSYNNDSET</sequence>
<organism evidence="1 2">
    <name type="scientific">Rhizobium phage RHph_TM30</name>
    <dbReference type="NCBI Taxonomy" id="2509764"/>
    <lineage>
        <taxon>Viruses</taxon>
        <taxon>Duplodnaviria</taxon>
        <taxon>Heunggongvirae</taxon>
        <taxon>Uroviricota</taxon>
        <taxon>Caudoviricetes</taxon>
        <taxon>Kleczkowskaviridae</taxon>
        <taxon>Cuauhnahuacvirus</taxon>
        <taxon>Cuauhnahuacvirus TM30</taxon>
    </lineage>
</organism>
<proteinExistence type="predicted"/>
<evidence type="ECO:0000313" key="1">
    <source>
        <dbReference type="EMBL" id="QIG71205.1"/>
    </source>
</evidence>
<reference evidence="1 2" key="1">
    <citation type="submission" date="2020-01" db="EMBL/GenBank/DDBJ databases">
        <title>Patterns of diversity and host range of bacteriophage communities associated with bean-nodulatin bacteria.</title>
        <authorList>
            <person name="Vann Cauwenberghe J."/>
            <person name="Santamaria R.I."/>
            <person name="Bustos P."/>
            <person name="Juarez S."/>
            <person name="Gonzalez V."/>
        </authorList>
    </citation>
    <scope>NUCLEOTIDE SEQUENCE [LARGE SCALE GENOMIC DNA]</scope>
</reference>
<dbReference type="EMBL" id="MN988521">
    <property type="protein sequence ID" value="QIG71205.1"/>
    <property type="molecule type" value="Genomic_DNA"/>
</dbReference>
<keyword evidence="2" id="KW-1185">Reference proteome</keyword>
<protein>
    <submittedName>
        <fullName evidence="1">Uncharacterized protein</fullName>
    </submittedName>
</protein>